<sequence>METLETSETLIKGLVASKPDENGNQFGGKFSHSFDLGKVKCAESAFAPLAESRCIDSYKVKGVDRVESSSHGDGSIKGISLFVELTGGVMANKPDGESIRDVKRRKLWWPGTVCDAANAPKEAANGPAREDDILVRCFGNGSFVWCSSYEVKPFVGYFDSLPNQSTAKKFLNALDIAITELGHRVKTEFTCSCLCSSMVKMDKAGHLDDLSVAWFEPAMFLDYIKDLGKGSSMPDRIDYVVKQSCLSAFYRSLGHLQIPMNQLQPENGTPSKIKTKEENGYFGHDTNGQSQLVKKPRKKWSRKIIGVQASLCSTEVLSQLQFAGQDCLFQCESKNFDSVQRFISGFRKWAFNDFSSEIPVEVLNHQVLQETLPKKVRKKDRPVILPTLGNGLNHGSLIFDFHNVGSFSFEARSMANTKTEWPANQGTIFTPMHTWNADISTLPNVNHMEGLYQAPPVFNFTHEFRSIPPYFTGHHGEPQVGLVPTGFTRVPKKRGRKRKNIDFQANPGSTIDWQANHGPTIDLQANPGSTPPYFTGNHGEPQVGLVPTGLSHVPKKRGREWKNIDLIAHPDSTMYLHANPGSVDLQVNPGSTMDLQANPGSTVDWQANPGSTMDLQANHGSTIIPNIYNQVQQDNLELKVLEGHFGDYKMINRSGLFLLITIAGSESMVPFKTPIKTPPGPKPMDSKAIIGPTMLPDLNTNSTKVQFIKRSKTIEEIRLPANDNHLSYSKVHRGIEEATGTALLLKFSPNYPLPSFQDLNLIFCKYGKLNESETRISGQNFTGQVVFLNPSTAGDAIRRLETDQPFGPALLSYRVHHLYNVQSAVQTKSPVNVSL</sequence>
<reference evidence="1 2" key="2">
    <citation type="journal article" date="2022" name="Mol. Ecol. Resour.">
        <title>The genomes of chicory, endive, great burdock and yacon provide insights into Asteraceae paleo-polyploidization history and plant inulin production.</title>
        <authorList>
            <person name="Fan W."/>
            <person name="Wang S."/>
            <person name="Wang H."/>
            <person name="Wang A."/>
            <person name="Jiang F."/>
            <person name="Liu H."/>
            <person name="Zhao H."/>
            <person name="Xu D."/>
            <person name="Zhang Y."/>
        </authorList>
    </citation>
    <scope>NUCLEOTIDE SEQUENCE [LARGE SCALE GENOMIC DNA]</scope>
    <source>
        <strain evidence="2">cv. Yunnan</strain>
        <tissue evidence="1">Leaves</tissue>
    </source>
</reference>
<evidence type="ECO:0000313" key="1">
    <source>
        <dbReference type="EMBL" id="KAI3686444.1"/>
    </source>
</evidence>
<evidence type="ECO:0000313" key="2">
    <source>
        <dbReference type="Proteomes" id="UP001056120"/>
    </source>
</evidence>
<proteinExistence type="predicted"/>
<keyword evidence="2" id="KW-1185">Reference proteome</keyword>
<reference evidence="2" key="1">
    <citation type="journal article" date="2022" name="Mol. Ecol. Resour.">
        <title>The genomes of chicory, endive, great burdock and yacon provide insights into Asteraceae palaeo-polyploidization history and plant inulin production.</title>
        <authorList>
            <person name="Fan W."/>
            <person name="Wang S."/>
            <person name="Wang H."/>
            <person name="Wang A."/>
            <person name="Jiang F."/>
            <person name="Liu H."/>
            <person name="Zhao H."/>
            <person name="Xu D."/>
            <person name="Zhang Y."/>
        </authorList>
    </citation>
    <scope>NUCLEOTIDE SEQUENCE [LARGE SCALE GENOMIC DNA]</scope>
    <source>
        <strain evidence="2">cv. Yunnan</strain>
    </source>
</reference>
<gene>
    <name evidence="1" type="ORF">L1987_80120</name>
</gene>
<dbReference type="Proteomes" id="UP001056120">
    <property type="component" value="Linkage Group LG27"/>
</dbReference>
<protein>
    <submittedName>
        <fullName evidence="1">Uncharacterized protein</fullName>
    </submittedName>
</protein>
<dbReference type="EMBL" id="CM042044">
    <property type="protein sequence ID" value="KAI3686444.1"/>
    <property type="molecule type" value="Genomic_DNA"/>
</dbReference>
<accession>A0ACB8YL20</accession>
<name>A0ACB8YL20_9ASTR</name>
<organism evidence="1 2">
    <name type="scientific">Smallanthus sonchifolius</name>
    <dbReference type="NCBI Taxonomy" id="185202"/>
    <lineage>
        <taxon>Eukaryota</taxon>
        <taxon>Viridiplantae</taxon>
        <taxon>Streptophyta</taxon>
        <taxon>Embryophyta</taxon>
        <taxon>Tracheophyta</taxon>
        <taxon>Spermatophyta</taxon>
        <taxon>Magnoliopsida</taxon>
        <taxon>eudicotyledons</taxon>
        <taxon>Gunneridae</taxon>
        <taxon>Pentapetalae</taxon>
        <taxon>asterids</taxon>
        <taxon>campanulids</taxon>
        <taxon>Asterales</taxon>
        <taxon>Asteraceae</taxon>
        <taxon>Asteroideae</taxon>
        <taxon>Heliantheae alliance</taxon>
        <taxon>Millerieae</taxon>
        <taxon>Smallanthus</taxon>
    </lineage>
</organism>
<comment type="caution">
    <text evidence="1">The sequence shown here is derived from an EMBL/GenBank/DDBJ whole genome shotgun (WGS) entry which is preliminary data.</text>
</comment>